<dbReference type="SUPFAM" id="SSF74982">
    <property type="entry name" value="Small protein B (SmpB)"/>
    <property type="match status" value="1"/>
</dbReference>
<evidence type="ECO:0000256" key="2">
    <source>
        <dbReference type="ARBA" id="ARBA00022884"/>
    </source>
</evidence>
<evidence type="ECO:0000313" key="4">
    <source>
        <dbReference type="EMBL" id="CAJ74401.1"/>
    </source>
</evidence>
<accession>Q1Q317</accession>
<dbReference type="GO" id="GO:0003723">
    <property type="term" value="F:RNA binding"/>
    <property type="evidence" value="ECO:0007669"/>
    <property type="project" value="UniProtKB-UniRule"/>
</dbReference>
<dbReference type="InterPro" id="IPR023620">
    <property type="entry name" value="SmpB"/>
</dbReference>
<evidence type="ECO:0000313" key="6">
    <source>
        <dbReference type="EMBL" id="SOH02590.1"/>
    </source>
</evidence>
<evidence type="ECO:0000313" key="5">
    <source>
        <dbReference type="EMBL" id="QII11507.1"/>
    </source>
</evidence>
<dbReference type="InterPro" id="IPR000037">
    <property type="entry name" value="SsrA-bd_prot"/>
</dbReference>
<dbReference type="EMBL" id="LT934425">
    <property type="protein sequence ID" value="SOH02590.1"/>
    <property type="molecule type" value="Genomic_DNA"/>
</dbReference>
<comment type="function">
    <text evidence="3">Required for rescue of stalled ribosomes mediated by trans-translation. Binds to transfer-messenger RNA (tmRNA), required for stable association of tmRNA with ribosomes. tmRNA and SmpB together mimic tRNA shape, replacing the anticodon stem-loop with SmpB. tmRNA is encoded by the ssrA gene; the 2 termini fold to resemble tRNA(Ala) and it encodes a 'tag peptide', a short internal open reading frame. During trans-translation Ala-aminoacylated tmRNA acts like a tRNA, entering the A-site of stalled ribosomes, displacing the stalled mRNA. The ribosome then switches to translate the ORF on the tmRNA; the nascent peptide is terminated with the 'tag peptide' encoded by the tmRNA and targeted for degradation. The ribosome is freed to recommence translation, which seems to be the essential function of trans-translation.</text>
</comment>
<gene>
    <name evidence="3 4" type="primary">smpB</name>
    <name evidence="5" type="ORF">KsCSTR_21280</name>
    <name evidence="6" type="ORF">KSMBR1_0069</name>
    <name evidence="4" type="ORF">kuste3638</name>
</gene>
<dbReference type="Pfam" id="PF01668">
    <property type="entry name" value="SmpB"/>
    <property type="match status" value="1"/>
</dbReference>
<dbReference type="InterPro" id="IPR020081">
    <property type="entry name" value="SsrA-bd_prot_CS"/>
</dbReference>
<reference evidence="4" key="2">
    <citation type="submission" date="2006-01" db="EMBL/GenBank/DDBJ databases">
        <authorList>
            <person name="Genoscope"/>
        </authorList>
    </citation>
    <scope>NUCLEOTIDE SEQUENCE</scope>
</reference>
<sequence>MEIIAKNRKAFYQYEVLEKIECGIVLTGTEVKSLRNKDVSINDSFAQLDHGEAFLYEMHIGEYKQGNRQNHEPKRKRKLLLHKREISKIAGKVQQKGYTLIPLSIYFKNGLAKLEIAIARGKSMFDKREDIKKRTVEREIRQVMKKF</sequence>
<name>Q1Q317_KUEST</name>
<dbReference type="CDD" id="cd09294">
    <property type="entry name" value="SmpB"/>
    <property type="match status" value="1"/>
</dbReference>
<dbReference type="AlphaFoldDB" id="Q1Q317"/>
<dbReference type="PANTHER" id="PTHR30308:SF2">
    <property type="entry name" value="SSRA-BINDING PROTEIN"/>
    <property type="match status" value="1"/>
</dbReference>
<keyword evidence="7" id="KW-1185">Reference proteome</keyword>
<dbReference type="HAMAP" id="MF_00023">
    <property type="entry name" value="SmpB"/>
    <property type="match status" value="1"/>
</dbReference>
<dbReference type="PROSITE" id="PS01317">
    <property type="entry name" value="SSRP"/>
    <property type="match status" value="1"/>
</dbReference>
<dbReference type="NCBIfam" id="TIGR00086">
    <property type="entry name" value="smpB"/>
    <property type="match status" value="1"/>
</dbReference>
<dbReference type="Proteomes" id="UP000221734">
    <property type="component" value="Chromosome Kuenenia_stuttgartiensis_MBR1"/>
</dbReference>
<comment type="similarity">
    <text evidence="3">Belongs to the SmpB family.</text>
</comment>
<evidence type="ECO:0000256" key="3">
    <source>
        <dbReference type="HAMAP-Rule" id="MF_00023"/>
    </source>
</evidence>
<dbReference type="PANTHER" id="PTHR30308">
    <property type="entry name" value="TMRNA-BINDING COMPONENT OF TRANS-TRANSLATION TAGGING COMPLEX"/>
    <property type="match status" value="1"/>
</dbReference>
<organism evidence="4">
    <name type="scientific">Kuenenia stuttgartiensis</name>
    <dbReference type="NCBI Taxonomy" id="174633"/>
    <lineage>
        <taxon>Bacteria</taxon>
        <taxon>Pseudomonadati</taxon>
        <taxon>Planctomycetota</taxon>
        <taxon>Candidatus Brocadiia</taxon>
        <taxon>Candidatus Brocadiales</taxon>
        <taxon>Candidatus Brocadiaceae</taxon>
        <taxon>Candidatus Kuenenia</taxon>
    </lineage>
</organism>
<reference evidence="7" key="4">
    <citation type="submission" date="2017-10" db="EMBL/GenBank/DDBJ databases">
        <authorList>
            <person name="Frank J."/>
        </authorList>
    </citation>
    <scope>NUCLEOTIDE SEQUENCE [LARGE SCALE GENOMIC DNA]</scope>
</reference>
<reference evidence="6" key="3">
    <citation type="submission" date="2017-10" db="EMBL/GenBank/DDBJ databases">
        <authorList>
            <person name="Banno H."/>
            <person name="Chua N.-H."/>
        </authorList>
    </citation>
    <scope>NUCLEOTIDE SEQUENCE [LARGE SCALE GENOMIC DNA]</scope>
    <source>
        <strain evidence="6">Kuenenia_mbr1_ru-nijmegen</strain>
    </source>
</reference>
<dbReference type="OrthoDB" id="9805462at2"/>
<keyword evidence="2 3" id="KW-0694">RNA-binding</keyword>
<evidence type="ECO:0000313" key="8">
    <source>
        <dbReference type="Proteomes" id="UP000501926"/>
    </source>
</evidence>
<dbReference type="EMBL" id="CP049055">
    <property type="protein sequence ID" value="QII11507.1"/>
    <property type="molecule type" value="Genomic_DNA"/>
</dbReference>
<proteinExistence type="inferred from homology"/>
<dbReference type="GO" id="GO:0070930">
    <property type="term" value="P:trans-translation-dependent protein tagging"/>
    <property type="evidence" value="ECO:0007669"/>
    <property type="project" value="TreeGrafter"/>
</dbReference>
<reference evidence="4" key="1">
    <citation type="journal article" date="2006" name="Nature">
        <title>Deciphering the evolution and metabolism of an anammox bacterium from a community genome.</title>
        <authorList>
            <person name="Strous M."/>
            <person name="Pelletier E."/>
            <person name="Mangenot S."/>
            <person name="Rattei T."/>
            <person name="Lehner A."/>
            <person name="Taylor M.W."/>
            <person name="Horn M."/>
            <person name="Daims H."/>
            <person name="Bartol-Mavel D."/>
            <person name="Wincker P."/>
            <person name="Barbe V."/>
            <person name="Fonknechten N."/>
            <person name="Vallenet D."/>
            <person name="Segurens B."/>
            <person name="Schenowitz-Truong C."/>
            <person name="Medigue C."/>
            <person name="Collingro A."/>
            <person name="Snel B."/>
            <person name="Dutilh B.E."/>
            <person name="OpDenCamp H.J.M."/>
            <person name="vanDerDrift C."/>
            <person name="Cirpus I."/>
            <person name="vanDePas-Schoonen K.T."/>
            <person name="Harhangi H.R."/>
            <person name="vanNiftrik L."/>
            <person name="Schmid M."/>
            <person name="Keltjens J."/>
            <person name="vanDeVossenberg J."/>
            <person name="Kartal B."/>
            <person name="Meier H."/>
            <person name="Frishman D."/>
            <person name="Huynen M.A."/>
            <person name="Mewes H."/>
            <person name="Weissenbach J."/>
            <person name="Jetten M.S.M."/>
            <person name="Wagner M."/>
            <person name="LePaslier D."/>
        </authorList>
    </citation>
    <scope>NUCLEOTIDE SEQUENCE</scope>
</reference>
<dbReference type="RefSeq" id="WP_099323545.1">
    <property type="nucleotide sequence ID" value="NZ_CP049055.1"/>
</dbReference>
<protein>
    <recommendedName>
        <fullName evidence="3">SsrA-binding protein</fullName>
    </recommendedName>
    <alternativeName>
        <fullName evidence="3">Small protein B</fullName>
    </alternativeName>
</protein>
<evidence type="ECO:0000256" key="1">
    <source>
        <dbReference type="ARBA" id="ARBA00022490"/>
    </source>
</evidence>
<dbReference type="GO" id="GO:0005829">
    <property type="term" value="C:cytosol"/>
    <property type="evidence" value="ECO:0007669"/>
    <property type="project" value="TreeGrafter"/>
</dbReference>
<dbReference type="KEGG" id="kst:KSMBR1_0069"/>
<dbReference type="NCBIfam" id="NF003843">
    <property type="entry name" value="PRK05422.1"/>
    <property type="match status" value="1"/>
</dbReference>
<dbReference type="GO" id="GO:0070929">
    <property type="term" value="P:trans-translation"/>
    <property type="evidence" value="ECO:0007669"/>
    <property type="project" value="UniProtKB-UniRule"/>
</dbReference>
<comment type="subcellular location">
    <subcellularLocation>
        <location evidence="3">Cytoplasm</location>
    </subcellularLocation>
    <text evidence="3">The tmRNA-SmpB complex associates with stalled 70S ribosomes.</text>
</comment>
<evidence type="ECO:0000313" key="7">
    <source>
        <dbReference type="Proteomes" id="UP000221734"/>
    </source>
</evidence>
<dbReference type="EMBL" id="CT573071">
    <property type="protein sequence ID" value="CAJ74401.1"/>
    <property type="molecule type" value="Genomic_DNA"/>
</dbReference>
<dbReference type="Proteomes" id="UP000501926">
    <property type="component" value="Chromosome"/>
</dbReference>
<dbReference type="Gene3D" id="2.40.280.10">
    <property type="match status" value="1"/>
</dbReference>
<keyword evidence="1 3" id="KW-0963">Cytoplasm</keyword>
<reference evidence="5 8" key="5">
    <citation type="submission" date="2020-02" db="EMBL/GenBank/DDBJ databases">
        <title>Newly sequenced genome of strain CSTR1 showed variability in Candidatus Kuenenia stuttgartiensis genomes.</title>
        <authorList>
            <person name="Ding C."/>
            <person name="Adrian L."/>
        </authorList>
    </citation>
    <scope>NUCLEOTIDE SEQUENCE [LARGE SCALE GENOMIC DNA]</scope>
    <source>
        <strain evidence="5 8">CSTR1</strain>
    </source>
</reference>